<dbReference type="GO" id="GO:0010468">
    <property type="term" value="P:regulation of gene expression"/>
    <property type="evidence" value="ECO:0007669"/>
    <property type="project" value="TreeGrafter"/>
</dbReference>
<keyword evidence="9" id="KW-1185">Reference proteome</keyword>
<feature type="region of interest" description="Disordered" evidence="7">
    <location>
        <begin position="222"/>
        <end position="320"/>
    </location>
</feature>
<dbReference type="OrthoDB" id="1421013at2759"/>
<keyword evidence="5 6" id="KW-0539">Nucleus</keyword>
<feature type="compositionally biased region" description="Basic residues" evidence="7">
    <location>
        <begin position="306"/>
        <end position="320"/>
    </location>
</feature>
<evidence type="ECO:0000256" key="6">
    <source>
        <dbReference type="RuleBase" id="RU368003"/>
    </source>
</evidence>
<comment type="similarity">
    <text evidence="2 6">Belongs to the C1D family.</text>
</comment>
<dbReference type="GO" id="GO:0005730">
    <property type="term" value="C:nucleolus"/>
    <property type="evidence" value="ECO:0007669"/>
    <property type="project" value="TreeGrafter"/>
</dbReference>
<accession>A0A8H5H217</accession>
<evidence type="ECO:0000256" key="7">
    <source>
        <dbReference type="SAM" id="MobiDB-lite"/>
    </source>
</evidence>
<evidence type="ECO:0000256" key="1">
    <source>
        <dbReference type="ARBA" id="ARBA00004123"/>
    </source>
</evidence>
<comment type="function">
    <text evidence="6">Required for exosome-dependent processing of pre-rRNA and small nucleolar RNA (snRNA) precursors. Involved in processing of 35S pre-rRNA at the A0, A1 and A2 sites.</text>
</comment>
<evidence type="ECO:0000256" key="5">
    <source>
        <dbReference type="ARBA" id="ARBA00023242"/>
    </source>
</evidence>
<evidence type="ECO:0000313" key="8">
    <source>
        <dbReference type="EMBL" id="KAF5375288.1"/>
    </source>
</evidence>
<dbReference type="GO" id="GO:0000460">
    <property type="term" value="P:maturation of 5.8S rRNA"/>
    <property type="evidence" value="ECO:0007669"/>
    <property type="project" value="TreeGrafter"/>
</dbReference>
<comment type="caution">
    <text evidence="8">The sequence shown here is derived from an EMBL/GenBank/DDBJ whole genome shotgun (WGS) entry which is preliminary data.</text>
</comment>
<organism evidence="8 9">
    <name type="scientific">Tetrapyrgos nigripes</name>
    <dbReference type="NCBI Taxonomy" id="182062"/>
    <lineage>
        <taxon>Eukaryota</taxon>
        <taxon>Fungi</taxon>
        <taxon>Dikarya</taxon>
        <taxon>Basidiomycota</taxon>
        <taxon>Agaricomycotina</taxon>
        <taxon>Agaricomycetes</taxon>
        <taxon>Agaricomycetidae</taxon>
        <taxon>Agaricales</taxon>
        <taxon>Marasmiineae</taxon>
        <taxon>Marasmiaceae</taxon>
        <taxon>Tetrapyrgos</taxon>
    </lineage>
</organism>
<dbReference type="AlphaFoldDB" id="A0A8H5H217"/>
<dbReference type="GO" id="GO:0003723">
    <property type="term" value="F:RNA binding"/>
    <property type="evidence" value="ECO:0007669"/>
    <property type="project" value="UniProtKB-UniRule"/>
</dbReference>
<sequence length="320" mass="34708">MTTETRKAKSKLAVLSASLEELESHLDPLFSQSFSETLLGLEPIQQAKLQTVIPYLVYDLVFIYLKTRGLDPKTHPVFAELEGVRQYFDKIKNAENPATRTTQVDKAAASRFIKHAITQAQIDSDVAVQASSSSGSINPALQRALESATRGESSQVDKASAAGARSKSQTTHVPVKMTAKMIERAEYEKRLREAGSEEDDELMVYDESVVPNYEQDVEMGVAQESEIEGTKSNGKGKGKAIEDVEESTSTRTGSKRRRTAMDPFAASGYGQAGDVDSPHPPPKKQIMSDVPAAAPSPVPAAPAQPKKTKKKKAKKATGDE</sequence>
<dbReference type="PANTHER" id="PTHR15341">
    <property type="entry name" value="SUN-COR STEROID HORMONE RECEPTOR CO-REPRESSOR"/>
    <property type="match status" value="1"/>
</dbReference>
<evidence type="ECO:0000256" key="3">
    <source>
        <dbReference type="ARBA" id="ARBA00022552"/>
    </source>
</evidence>
<evidence type="ECO:0000256" key="2">
    <source>
        <dbReference type="ARBA" id="ARBA00009154"/>
    </source>
</evidence>
<evidence type="ECO:0000313" key="9">
    <source>
        <dbReference type="Proteomes" id="UP000559256"/>
    </source>
</evidence>
<feature type="region of interest" description="Disordered" evidence="7">
    <location>
        <begin position="144"/>
        <end position="173"/>
    </location>
</feature>
<dbReference type="PANTHER" id="PTHR15341:SF3">
    <property type="entry name" value="NUCLEAR NUCLEIC ACID-BINDING PROTEIN C1D"/>
    <property type="match status" value="1"/>
</dbReference>
<dbReference type="Proteomes" id="UP000559256">
    <property type="component" value="Unassembled WGS sequence"/>
</dbReference>
<protein>
    <recommendedName>
        <fullName evidence="6">Exosome complex protein</fullName>
    </recommendedName>
</protein>
<dbReference type="Pfam" id="PF04000">
    <property type="entry name" value="Sas10_Utp3"/>
    <property type="match status" value="1"/>
</dbReference>
<dbReference type="EMBL" id="JAACJM010000001">
    <property type="protein sequence ID" value="KAF5375288.1"/>
    <property type="molecule type" value="Genomic_DNA"/>
</dbReference>
<keyword evidence="4 6" id="KW-0694">RNA-binding</keyword>
<dbReference type="InterPro" id="IPR007146">
    <property type="entry name" value="Sas10/Utp3/C1D"/>
</dbReference>
<dbReference type="InterPro" id="IPR011082">
    <property type="entry name" value="Exosome-assoc_fac/DNA_repair"/>
</dbReference>
<comment type="subcellular location">
    <subcellularLocation>
        <location evidence="1 6">Nucleus</location>
    </subcellularLocation>
</comment>
<reference evidence="8 9" key="1">
    <citation type="journal article" date="2020" name="ISME J.">
        <title>Uncovering the hidden diversity of litter-decomposition mechanisms in mushroom-forming fungi.</title>
        <authorList>
            <person name="Floudas D."/>
            <person name="Bentzer J."/>
            <person name="Ahren D."/>
            <person name="Johansson T."/>
            <person name="Persson P."/>
            <person name="Tunlid A."/>
        </authorList>
    </citation>
    <scope>NUCLEOTIDE SEQUENCE [LARGE SCALE GENOMIC DNA]</scope>
    <source>
        <strain evidence="8 9">CBS 291.85</strain>
    </source>
</reference>
<keyword evidence="3 6" id="KW-0698">rRNA processing</keyword>
<name>A0A8H5H217_9AGAR</name>
<proteinExistence type="inferred from homology"/>
<dbReference type="GO" id="GO:0003677">
    <property type="term" value="F:DNA binding"/>
    <property type="evidence" value="ECO:0007669"/>
    <property type="project" value="TreeGrafter"/>
</dbReference>
<dbReference type="GO" id="GO:0000178">
    <property type="term" value="C:exosome (RNase complex)"/>
    <property type="evidence" value="ECO:0007669"/>
    <property type="project" value="TreeGrafter"/>
</dbReference>
<gene>
    <name evidence="8" type="ORF">D9758_000543</name>
</gene>
<evidence type="ECO:0000256" key="4">
    <source>
        <dbReference type="ARBA" id="ARBA00022884"/>
    </source>
</evidence>